<evidence type="ECO:0000313" key="2">
    <source>
        <dbReference type="Proteomes" id="UP000323583"/>
    </source>
</evidence>
<evidence type="ECO:0000313" key="1">
    <source>
        <dbReference type="EMBL" id="TXY92496.1"/>
    </source>
</evidence>
<accession>A0A5C9SYV9</accession>
<dbReference type="Proteomes" id="UP000323583">
    <property type="component" value="Unassembled WGS sequence"/>
</dbReference>
<proteinExistence type="predicted"/>
<dbReference type="AlphaFoldDB" id="A0A5C9SYV9"/>
<dbReference type="RefSeq" id="WP_000103959.1">
    <property type="nucleotide sequence ID" value="NZ_JACFTO010000031.1"/>
</dbReference>
<gene>
    <name evidence="1" type="ORF">FXE67_11060</name>
</gene>
<dbReference type="EMBL" id="VSGZ01000035">
    <property type="protein sequence ID" value="TXY92496.1"/>
    <property type="molecule type" value="Genomic_DNA"/>
</dbReference>
<protein>
    <submittedName>
        <fullName evidence="1">Uncharacterized protein</fullName>
    </submittedName>
</protein>
<comment type="caution">
    <text evidence="1">The sequence shown here is derived from an EMBL/GenBank/DDBJ whole genome shotgun (WGS) entry which is preliminary data.</text>
</comment>
<reference evidence="1 2" key="1">
    <citation type="submission" date="2019-06" db="EMBL/GenBank/DDBJ databases">
        <title>Vibrio cholerae phylogeny based on whole-genome sequencing reveals genetic diversity and population strucutre.</title>
        <authorList>
            <person name="Zhiqiu Y."/>
            <person name="Bin L."/>
            <person name="Lingyan J."/>
        </authorList>
    </citation>
    <scope>NUCLEOTIDE SEQUENCE [LARGE SCALE GENOMIC DNA]</scope>
    <source>
        <strain evidence="1 2">N2768</strain>
    </source>
</reference>
<organism evidence="1 2">
    <name type="scientific">Vibrio cholerae</name>
    <dbReference type="NCBI Taxonomy" id="666"/>
    <lineage>
        <taxon>Bacteria</taxon>
        <taxon>Pseudomonadati</taxon>
        <taxon>Pseudomonadota</taxon>
        <taxon>Gammaproteobacteria</taxon>
        <taxon>Vibrionales</taxon>
        <taxon>Vibrionaceae</taxon>
        <taxon>Vibrio</taxon>
    </lineage>
</organism>
<sequence length="349" mass="39538">MSTIIEVREETIVVSNKETGAIFDLKLSSGENDFPLLVEDVHPEAFDLIENLKSTDFPKGLTLYTAERVGDRRFSWIDLSRGINSNKLMVDVTLSIHFMDWAQPFTIGEFSEAFVKEATNNGCTASYDDSDFGSTYIHIKTDAESDSLIAKEISRVVDHAKLSYETTVFKLSKKVQDQLLVKVFNFPPHYQFVCTQYLVWFGELLSELGIKANLQAEQHGTQTKFIVAPEDSPEVLSEIERLFHLYLTLPYAEFLPLNESTPYEKAVVSNLQAQIINFQSQVQLKDSIIELKNETITSLQNKLETQSQRLMLIESMDSEISLLDGALSIGNIQWGPIKINPKLLIEKLK</sequence>
<name>A0A5C9SYV9_VIBCL</name>